<proteinExistence type="predicted"/>
<organism evidence="2 3">
    <name type="scientific">Aquimarina hainanensis</name>
    <dbReference type="NCBI Taxonomy" id="1578017"/>
    <lineage>
        <taxon>Bacteria</taxon>
        <taxon>Pseudomonadati</taxon>
        <taxon>Bacteroidota</taxon>
        <taxon>Flavobacteriia</taxon>
        <taxon>Flavobacteriales</taxon>
        <taxon>Flavobacteriaceae</taxon>
        <taxon>Aquimarina</taxon>
    </lineage>
</organism>
<evidence type="ECO:0000313" key="2">
    <source>
        <dbReference type="EMBL" id="MFD2590585.1"/>
    </source>
</evidence>
<name>A0ABW5N4M4_9FLAO</name>
<reference evidence="3" key="1">
    <citation type="journal article" date="2019" name="Int. J. Syst. Evol. Microbiol.">
        <title>The Global Catalogue of Microorganisms (GCM) 10K type strain sequencing project: providing services to taxonomists for standard genome sequencing and annotation.</title>
        <authorList>
            <consortium name="The Broad Institute Genomics Platform"/>
            <consortium name="The Broad Institute Genome Sequencing Center for Infectious Disease"/>
            <person name="Wu L."/>
            <person name="Ma J."/>
        </authorList>
    </citation>
    <scope>NUCLEOTIDE SEQUENCE [LARGE SCALE GENOMIC DNA]</scope>
    <source>
        <strain evidence="3">KCTC 42423</strain>
    </source>
</reference>
<keyword evidence="1" id="KW-1133">Transmembrane helix</keyword>
<keyword evidence="1" id="KW-0812">Transmembrane</keyword>
<dbReference type="RefSeq" id="WP_176028503.1">
    <property type="nucleotide sequence ID" value="NZ_JBHSJV010000001.1"/>
</dbReference>
<evidence type="ECO:0000256" key="1">
    <source>
        <dbReference type="SAM" id="Phobius"/>
    </source>
</evidence>
<protein>
    <submittedName>
        <fullName evidence="2">Uncharacterized protein</fullName>
    </submittedName>
</protein>
<feature type="transmembrane region" description="Helical" evidence="1">
    <location>
        <begin position="6"/>
        <end position="29"/>
    </location>
</feature>
<comment type="caution">
    <text evidence="2">The sequence shown here is derived from an EMBL/GenBank/DDBJ whole genome shotgun (WGS) entry which is preliminary data.</text>
</comment>
<evidence type="ECO:0000313" key="3">
    <source>
        <dbReference type="Proteomes" id="UP001597459"/>
    </source>
</evidence>
<feature type="transmembrane region" description="Helical" evidence="1">
    <location>
        <begin position="81"/>
        <end position="100"/>
    </location>
</feature>
<keyword evidence="3" id="KW-1185">Reference proteome</keyword>
<accession>A0ABW5N4M4</accession>
<keyword evidence="1" id="KW-0472">Membrane</keyword>
<sequence length="101" mass="11426">MSGFEGYLEVVALCSPLLFFVMAVAFRLLDNSASIFLKHDILVTSSYVSGEVIKKCIDDTEDQKLKKMLGKALMFRRLHNFFMILVLVSIPPVVIAYFLAF</sequence>
<dbReference type="EMBL" id="JBHULX010000004">
    <property type="protein sequence ID" value="MFD2590585.1"/>
    <property type="molecule type" value="Genomic_DNA"/>
</dbReference>
<dbReference type="Proteomes" id="UP001597459">
    <property type="component" value="Unassembled WGS sequence"/>
</dbReference>
<gene>
    <name evidence="2" type="ORF">ACFSTE_07045</name>
</gene>